<protein>
    <submittedName>
        <fullName evidence="2">Uncharacterized protein</fullName>
    </submittedName>
</protein>
<proteinExistence type="predicted"/>
<accession>A0ABY9E441</accession>
<evidence type="ECO:0000313" key="3">
    <source>
        <dbReference type="Proteomes" id="UP001321460"/>
    </source>
</evidence>
<sequence length="70" mass="8000">MHETLLMERLKMARTAASVRQENKPRQQFHFVLDEKALQSPLRENPSKNVRTIPDAGDENSSFGHARVIA</sequence>
<evidence type="ECO:0000256" key="1">
    <source>
        <dbReference type="SAM" id="MobiDB-lite"/>
    </source>
</evidence>
<name>A0ABY9E441_9SPIR</name>
<keyword evidence="3" id="KW-1185">Reference proteome</keyword>
<reference evidence="2 3" key="1">
    <citation type="submission" date="2022-05" db="EMBL/GenBank/DDBJ databases">
        <title>Treponema leporis L2 test.</title>
        <authorList>
            <person name="Cejkova D."/>
        </authorList>
    </citation>
    <scope>NUCLEOTIDE SEQUENCE [LARGE SCALE GENOMIC DNA]</scope>
    <source>
        <strain evidence="2 3">L2</strain>
    </source>
</reference>
<gene>
    <name evidence="2" type="ORF">TPLL2_0039</name>
</gene>
<evidence type="ECO:0000313" key="2">
    <source>
        <dbReference type="EMBL" id="WKC71926.1"/>
    </source>
</evidence>
<feature type="region of interest" description="Disordered" evidence="1">
    <location>
        <begin position="43"/>
        <end position="70"/>
    </location>
</feature>
<dbReference type="EMBL" id="CP097901">
    <property type="protein sequence ID" value="WKC71926.1"/>
    <property type="molecule type" value="Genomic_DNA"/>
</dbReference>
<organism evidence="2 3">
    <name type="scientific">Treponema paraluiscuniculi</name>
    <dbReference type="NCBI Taxonomy" id="53435"/>
    <lineage>
        <taxon>Bacteria</taxon>
        <taxon>Pseudomonadati</taxon>
        <taxon>Spirochaetota</taxon>
        <taxon>Spirochaetia</taxon>
        <taxon>Spirochaetales</taxon>
        <taxon>Treponemataceae</taxon>
        <taxon>Treponema</taxon>
    </lineage>
</organism>
<dbReference type="Proteomes" id="UP001321460">
    <property type="component" value="Chromosome"/>
</dbReference>